<reference evidence="1 2" key="1">
    <citation type="journal article" date="2020" name="Mol. Biol. Evol.">
        <title>Distinct Expression and Methylation Patterns for Genes with Different Fates following a Single Whole-Genome Duplication in Flowering Plants.</title>
        <authorList>
            <person name="Shi T."/>
            <person name="Rahmani R.S."/>
            <person name="Gugger P.F."/>
            <person name="Wang M."/>
            <person name="Li H."/>
            <person name="Zhang Y."/>
            <person name="Li Z."/>
            <person name="Wang Q."/>
            <person name="Van de Peer Y."/>
            <person name="Marchal K."/>
            <person name="Chen J."/>
        </authorList>
    </citation>
    <scope>NUCLEOTIDE SEQUENCE [LARGE SCALE GENOMIC DNA]</scope>
    <source>
        <tissue evidence="1">Leaf</tissue>
    </source>
</reference>
<accession>A0A822ZYG4</accession>
<evidence type="ECO:0000313" key="2">
    <source>
        <dbReference type="Proteomes" id="UP000607653"/>
    </source>
</evidence>
<comment type="caution">
    <text evidence="1">The sequence shown here is derived from an EMBL/GenBank/DDBJ whole genome shotgun (WGS) entry which is preliminary data.</text>
</comment>
<evidence type="ECO:0000313" key="1">
    <source>
        <dbReference type="EMBL" id="DAD46978.1"/>
    </source>
</evidence>
<organism evidence="1 2">
    <name type="scientific">Nelumbo nucifera</name>
    <name type="common">Sacred lotus</name>
    <dbReference type="NCBI Taxonomy" id="4432"/>
    <lineage>
        <taxon>Eukaryota</taxon>
        <taxon>Viridiplantae</taxon>
        <taxon>Streptophyta</taxon>
        <taxon>Embryophyta</taxon>
        <taxon>Tracheophyta</taxon>
        <taxon>Spermatophyta</taxon>
        <taxon>Magnoliopsida</taxon>
        <taxon>Proteales</taxon>
        <taxon>Nelumbonaceae</taxon>
        <taxon>Nelumbo</taxon>
    </lineage>
</organism>
<dbReference type="EMBL" id="DUZY01000008">
    <property type="protein sequence ID" value="DAD46978.1"/>
    <property type="molecule type" value="Genomic_DNA"/>
</dbReference>
<protein>
    <submittedName>
        <fullName evidence="1">Uncharacterized protein</fullName>
    </submittedName>
</protein>
<name>A0A822ZYG4_NELNU</name>
<sequence>MMHNDGMVRISFHLLCTKDRVIALSRRARDE</sequence>
<keyword evidence="2" id="KW-1185">Reference proteome</keyword>
<proteinExistence type="predicted"/>
<dbReference type="Proteomes" id="UP000607653">
    <property type="component" value="Unassembled WGS sequence"/>
</dbReference>
<gene>
    <name evidence="1" type="ORF">HUJ06_016914</name>
</gene>
<dbReference type="AlphaFoldDB" id="A0A822ZYG4"/>